<keyword evidence="2" id="KW-0547">Nucleotide-binding</keyword>
<dbReference type="GO" id="GO:0003676">
    <property type="term" value="F:nucleic acid binding"/>
    <property type="evidence" value="ECO:0007669"/>
    <property type="project" value="UniProtKB-ARBA"/>
</dbReference>
<dbReference type="SUPFAM" id="SSF52540">
    <property type="entry name" value="P-loop containing nucleoside triphosphate hydrolases"/>
    <property type="match status" value="2"/>
</dbReference>
<accession>A0A552FX24</accession>
<dbReference type="InterPro" id="IPR003593">
    <property type="entry name" value="AAA+_ATPase"/>
</dbReference>
<dbReference type="InterPro" id="IPR003439">
    <property type="entry name" value="ABC_transporter-like_ATP-bd"/>
</dbReference>
<dbReference type="Gene3D" id="3.40.50.300">
    <property type="entry name" value="P-loop containing nucleotide triphosphate hydrolases"/>
    <property type="match status" value="2"/>
</dbReference>
<feature type="coiled-coil region" evidence="4">
    <location>
        <begin position="529"/>
        <end position="556"/>
    </location>
</feature>
<dbReference type="PANTHER" id="PTHR42855:SF1">
    <property type="entry name" value="ABC TRANSPORTER DOMAIN-CONTAINING PROTEIN"/>
    <property type="match status" value="1"/>
</dbReference>
<feature type="domain" description="ABC transporter" evidence="5">
    <location>
        <begin position="325"/>
        <end position="540"/>
    </location>
</feature>
<dbReference type="Pfam" id="PF00005">
    <property type="entry name" value="ABC_tran"/>
    <property type="match status" value="2"/>
</dbReference>
<dbReference type="SMART" id="SM00382">
    <property type="entry name" value="AAA"/>
    <property type="match status" value="2"/>
</dbReference>
<feature type="domain" description="ABC transporter" evidence="5">
    <location>
        <begin position="2"/>
        <end position="257"/>
    </location>
</feature>
<gene>
    <name evidence="6" type="ORF">EWV57_07730</name>
</gene>
<keyword evidence="1" id="KW-0677">Repeat</keyword>
<comment type="caution">
    <text evidence="6">The sequence shown here is derived from an EMBL/GenBank/DDBJ whole genome shotgun (WGS) entry which is preliminary data.</text>
</comment>
<dbReference type="EMBL" id="SFBE01000130">
    <property type="protein sequence ID" value="TRU51272.1"/>
    <property type="molecule type" value="Genomic_DNA"/>
</dbReference>
<dbReference type="GO" id="GO:0016887">
    <property type="term" value="F:ATP hydrolysis activity"/>
    <property type="evidence" value="ECO:0007669"/>
    <property type="project" value="InterPro"/>
</dbReference>
<dbReference type="InterPro" id="IPR051309">
    <property type="entry name" value="ABCF_ATPase"/>
</dbReference>
<proteinExistence type="predicted"/>
<dbReference type="AlphaFoldDB" id="A0A552FX24"/>
<name>A0A552FX24_MICAE</name>
<evidence type="ECO:0000259" key="5">
    <source>
        <dbReference type="PROSITE" id="PS50893"/>
    </source>
</evidence>
<sequence>MLRLERISKIYPTGEVLKDVTWEVKTGDRIGLVGVNGAGKSTQLKIIMGEVEPTAGEIIRPTSLHIGYLTQEFEVDPRRTVREEFWTVFQEANQVHHQLIDIPQRMEKADPEELDRLIHQLDRLQRQFEALDGYGLEARIEKILPEMGFTIDDGDRLVSSFSGGWQMRMSLGKILLQTPDILLLDEPTNHLDLETIEWLEKFLKDLTTPMVIVSHDREFLDRLCTKIVETERGVSTTYLGNYSAYLQQKYEQQSAQLSAYERQQKELEKQQAFVDRFRASATRSTQAKSREKQLEKVEKIEAPIADVRTLKFQFPPAVRSGREVVTIKNLVHIYDDKILFFGANLEIERGDRVAFLGPNGAGKSTLLRLIVGLEPPTEGSIEIGKHNVIPSYFEQNQAEALDLTKTVLNTIHDEVPDWKDVEVRSLLGRFLFSGETVLKKVESLSGGEKARLALAKMLLAPANLLILDEPTNHLDIPAKEMLESALKVYEGTVLIVSHDRYFISQVANKIVEIREGELIAYAGDYHYYLEKLDEEKQKAEQKRIEAEKAVKAAAKRAKQKTKKG</sequence>
<dbReference type="PANTHER" id="PTHR42855">
    <property type="entry name" value="ABC TRANSPORTER ATP-BINDING SUBUNIT"/>
    <property type="match status" value="1"/>
</dbReference>
<dbReference type="FunFam" id="3.40.50.300:FF:000309">
    <property type="entry name" value="ABC transporter ATP-binding protein"/>
    <property type="match status" value="1"/>
</dbReference>
<dbReference type="FunFam" id="3.40.50.300:FF:000011">
    <property type="entry name" value="Putative ABC transporter ATP-binding component"/>
    <property type="match status" value="1"/>
</dbReference>
<dbReference type="CDD" id="cd03221">
    <property type="entry name" value="ABCF_EF-3"/>
    <property type="match status" value="2"/>
</dbReference>
<evidence type="ECO:0000256" key="2">
    <source>
        <dbReference type="ARBA" id="ARBA00022741"/>
    </source>
</evidence>
<reference evidence="6 7" key="1">
    <citation type="submission" date="2019-01" db="EMBL/GenBank/DDBJ databases">
        <title>Coherence of Microcystis species and biogeography revealed through population genomics.</title>
        <authorList>
            <person name="Perez-Carrascal O.M."/>
            <person name="Terrat Y."/>
            <person name="Giani A."/>
            <person name="Fortin N."/>
            <person name="Tromas N."/>
            <person name="Shapiro B.J."/>
        </authorList>
    </citation>
    <scope>NUCLEOTIDE SEQUENCE [LARGE SCALE GENOMIC DNA]</scope>
    <source>
        <strain evidence="6">Ma_QC_Ch_20071001_S25D</strain>
    </source>
</reference>
<dbReference type="Proteomes" id="UP000316958">
    <property type="component" value="Unassembled WGS sequence"/>
</dbReference>
<organism evidence="6 7">
    <name type="scientific">Microcystis aeruginosa Ma_QC_Ch_20071001_S25D</name>
    <dbReference type="NCBI Taxonomy" id="2486250"/>
    <lineage>
        <taxon>Bacteria</taxon>
        <taxon>Bacillati</taxon>
        <taxon>Cyanobacteriota</taxon>
        <taxon>Cyanophyceae</taxon>
        <taxon>Oscillatoriophycideae</taxon>
        <taxon>Chroococcales</taxon>
        <taxon>Microcystaceae</taxon>
        <taxon>Microcystis</taxon>
    </lineage>
</organism>
<keyword evidence="3 6" id="KW-0067">ATP-binding</keyword>
<protein>
    <submittedName>
        <fullName evidence="6">ABC-F family ATP-binding cassette domain-containing protein</fullName>
    </submittedName>
</protein>
<evidence type="ECO:0000313" key="6">
    <source>
        <dbReference type="EMBL" id="TRU51272.1"/>
    </source>
</evidence>
<dbReference type="InterPro" id="IPR032781">
    <property type="entry name" value="ABC_tran_Xtn"/>
</dbReference>
<feature type="coiled-coil region" evidence="4">
    <location>
        <begin position="243"/>
        <end position="270"/>
    </location>
</feature>
<evidence type="ECO:0000313" key="7">
    <source>
        <dbReference type="Proteomes" id="UP000316958"/>
    </source>
</evidence>
<evidence type="ECO:0000256" key="3">
    <source>
        <dbReference type="ARBA" id="ARBA00022840"/>
    </source>
</evidence>
<dbReference type="InterPro" id="IPR017871">
    <property type="entry name" value="ABC_transporter-like_CS"/>
</dbReference>
<dbReference type="PROSITE" id="PS50893">
    <property type="entry name" value="ABC_TRANSPORTER_2"/>
    <property type="match status" value="2"/>
</dbReference>
<evidence type="ECO:0000256" key="4">
    <source>
        <dbReference type="SAM" id="Coils"/>
    </source>
</evidence>
<dbReference type="Pfam" id="PF12848">
    <property type="entry name" value="ABC_tran_Xtn"/>
    <property type="match status" value="1"/>
</dbReference>
<dbReference type="PROSITE" id="PS00211">
    <property type="entry name" value="ABC_TRANSPORTER_1"/>
    <property type="match status" value="2"/>
</dbReference>
<evidence type="ECO:0000256" key="1">
    <source>
        <dbReference type="ARBA" id="ARBA00022737"/>
    </source>
</evidence>
<dbReference type="InterPro" id="IPR027417">
    <property type="entry name" value="P-loop_NTPase"/>
</dbReference>
<dbReference type="GO" id="GO:0005524">
    <property type="term" value="F:ATP binding"/>
    <property type="evidence" value="ECO:0007669"/>
    <property type="project" value="UniProtKB-KW"/>
</dbReference>
<keyword evidence="4" id="KW-0175">Coiled coil</keyword>